<dbReference type="PROSITE" id="PS50088">
    <property type="entry name" value="ANK_REPEAT"/>
    <property type="match status" value="3"/>
</dbReference>
<feature type="repeat" description="ANK" evidence="1">
    <location>
        <begin position="976"/>
        <end position="1008"/>
    </location>
</feature>
<dbReference type="PANTHER" id="PTHR44207">
    <property type="entry name" value="SURFACE ANTIGEN BSPA-LIKE-RELATED"/>
    <property type="match status" value="1"/>
</dbReference>
<dbReference type="RefSeq" id="WP_058495971.1">
    <property type="nucleotide sequence ID" value="NZ_LNXY01000020.1"/>
</dbReference>
<feature type="compositionally biased region" description="Basic and acidic residues" evidence="2">
    <location>
        <begin position="1209"/>
        <end position="1227"/>
    </location>
</feature>
<feature type="compositionally biased region" description="Low complexity" evidence="2">
    <location>
        <begin position="714"/>
        <end position="731"/>
    </location>
</feature>
<evidence type="ECO:0000256" key="1">
    <source>
        <dbReference type="PROSITE-ProRule" id="PRU00023"/>
    </source>
</evidence>
<dbReference type="PANTHER" id="PTHR44207:SF2">
    <property type="entry name" value="REPEAT PROTEIN, PUTATIVE-RELATED"/>
    <property type="match status" value="1"/>
</dbReference>
<sequence length="1271" mass="143119">MREKEPLDKQPTNQLPVRSQSKFYYVRGVLGDPRLIKEHIETIKRLRKGDFSEADLEKLKGVEAIYSYRINKKKRLLFTFITINGEEYPVILDYLPTHNYHNSPFLRPGFLKRYLENQKEVFKELIEKESEAPDGLDEEPSFEPCSAAELSARLASLTLEDDNECELGVLEYYEENLIELSPTQQQILKIKLPGPALVGGVAGSGKSCGAFTLLIAYITAMQQRAQQDNNPEKLDQADNKKKKTIKILYVTQSEFLVKSMEEAWDNLPLAREKEDVQLEFKTYQQLLEHLEQGGLEPAGVETFTGWYKQYVKKARKAAHTRGEAPPPELDSKTAYQECRIRSGYSPEDYLDLGKKQSQLQRQERSWLDKVYSDYLKNLAKENQFAPEFSPLALKDYYDLITVDEAQDFSPGQLISLSLAAKKGAVVYFTDSHQQLFDERSIRSFILKKLHIAQENHIELTVMHRCPPKVQASANEVIAFKHRLVGGIADPDEPTKIEKTLYAENSQGHVYLLDMNMLDACTWMREQPLGSDFVVVTLEGQQEEAKKHFNTQLILTPEQIKGQEKEFVVAYRLFPPTLFKEAQQRLHERGETKQPIHQAKSAHRDDHYIRELNRIYTAFTRAKHALVIVEKFTPENEILLKHLRPIADKGLPSKEGLKLANQEDWQQEAAKQKAAGNLAVAAAIEQAIQPQHQTNSNPTDETKSAGKKGGNKNVATPTTGKKGPGKKAAATPTKKEQQPRPRSVQAVTTKPAPLSLEETNAIQLYYEFNEKRFAVSLRNLNVVSLLLTKYQTSTDSFVLLEKLIEEDKIKILVSLAVNNVNTLLNIPFDKLLNCIKQNIDKSDAHQKAYDSLSTMSSVKQGIEKIMRIIDRNSTGPVGEGCTAAHLEALWGSCRNLSKLQKIGCDLNKTNDKGHTVAYMVARSGIIEDLMILKDLGVDFEKGVNGAIPANIAVIQGQEVVIRLLKNWGVQFDKPNQNGSTPIHTAAFYGNTTLLKLFHGWGLNMDILNKDGHPPIHQAALNSKTEVLELFYSLGLKLDTQAKDGTTIAHLAARDGNMAVLQLLHDRKEKLDAPDHNNNTPAHYATIKDQLEVLVAFQRWEVDLDTSMSTGATIMYLAASKGFLDIIKFLIDKRPNQAKIPAIFNASLFYSLMTELHEDKEIESRLTQKLKERKLAGDPDSKTKIFPLDIAEIMGHVHVVEELQKLAQKETRAIEKRSGETVDSTEKENAPPTDNSLIVTNSYCPNFFATSKESNSDKPLANGACISQTHASF</sequence>
<dbReference type="Gene3D" id="3.40.50.300">
    <property type="entry name" value="P-loop containing nucleotide triphosphate hydrolases"/>
    <property type="match status" value="2"/>
</dbReference>
<feature type="compositionally biased region" description="Polar residues" evidence="2">
    <location>
        <begin position="687"/>
        <end position="698"/>
    </location>
</feature>
<dbReference type="Proteomes" id="UP000054736">
    <property type="component" value="Unassembled WGS sequence"/>
</dbReference>
<name>A0A0W0SXJ1_9GAMM</name>
<evidence type="ECO:0000313" key="3">
    <source>
        <dbReference type="EMBL" id="KTC88078.1"/>
    </source>
</evidence>
<dbReference type="Pfam" id="PF12796">
    <property type="entry name" value="Ank_2"/>
    <property type="match status" value="1"/>
</dbReference>
<comment type="caution">
    <text evidence="3">The sequence shown here is derived from an EMBL/GenBank/DDBJ whole genome shotgun (WGS) entry which is preliminary data.</text>
</comment>
<feature type="repeat" description="ANK" evidence="1">
    <location>
        <begin position="1042"/>
        <end position="1074"/>
    </location>
</feature>
<dbReference type="EMBL" id="LNXY01000020">
    <property type="protein sequence ID" value="KTC88078.1"/>
    <property type="molecule type" value="Genomic_DNA"/>
</dbReference>
<feature type="region of interest" description="Disordered" evidence="2">
    <location>
        <begin position="687"/>
        <end position="748"/>
    </location>
</feature>
<dbReference type="InterPro" id="IPR002110">
    <property type="entry name" value="Ankyrin_rpt"/>
</dbReference>
<dbReference type="SMART" id="SM00248">
    <property type="entry name" value="ANK"/>
    <property type="match status" value="7"/>
</dbReference>
<dbReference type="SUPFAM" id="SSF48403">
    <property type="entry name" value="Ankyrin repeat"/>
    <property type="match status" value="1"/>
</dbReference>
<feature type="region of interest" description="Disordered" evidence="2">
    <location>
        <begin position="1209"/>
        <end position="1234"/>
    </location>
</feature>
<dbReference type="PROSITE" id="PS50297">
    <property type="entry name" value="ANK_REP_REGION"/>
    <property type="match status" value="1"/>
</dbReference>
<accession>A0A0W0SXJ1</accession>
<evidence type="ECO:0000256" key="2">
    <source>
        <dbReference type="SAM" id="MobiDB-lite"/>
    </source>
</evidence>
<organism evidence="3 4">
    <name type="scientific">Legionella drozanskii LLAP-1</name>
    <dbReference type="NCBI Taxonomy" id="1212489"/>
    <lineage>
        <taxon>Bacteria</taxon>
        <taxon>Pseudomonadati</taxon>
        <taxon>Pseudomonadota</taxon>
        <taxon>Gammaproteobacteria</taxon>
        <taxon>Legionellales</taxon>
        <taxon>Legionellaceae</taxon>
        <taxon>Legionella</taxon>
    </lineage>
</organism>
<evidence type="ECO:0000313" key="4">
    <source>
        <dbReference type="Proteomes" id="UP000054736"/>
    </source>
</evidence>
<dbReference type="InterPro" id="IPR036770">
    <property type="entry name" value="Ankyrin_rpt-contain_sf"/>
</dbReference>
<dbReference type="STRING" id="1212489.Ldro_1697"/>
<dbReference type="AlphaFoldDB" id="A0A0W0SXJ1"/>
<gene>
    <name evidence="3" type="ORF">Ldro_1697</name>
</gene>
<protein>
    <submittedName>
        <fullName evidence="3">Ankyrin repeat protein</fullName>
    </submittedName>
</protein>
<feature type="repeat" description="ANK" evidence="1">
    <location>
        <begin position="1009"/>
        <end position="1041"/>
    </location>
</feature>
<dbReference type="PATRIC" id="fig|1212489.4.peg.1794"/>
<proteinExistence type="predicted"/>
<dbReference type="Gene3D" id="1.25.40.20">
    <property type="entry name" value="Ankyrin repeat-containing domain"/>
    <property type="match status" value="1"/>
</dbReference>
<reference evidence="3 4" key="1">
    <citation type="submission" date="2015-11" db="EMBL/GenBank/DDBJ databases">
        <title>Genomic analysis of 38 Legionella species identifies large and diverse effector repertoires.</title>
        <authorList>
            <person name="Burstein D."/>
            <person name="Amaro F."/>
            <person name="Zusman T."/>
            <person name="Lifshitz Z."/>
            <person name="Cohen O."/>
            <person name="Gilbert J.A."/>
            <person name="Pupko T."/>
            <person name="Shuman H.A."/>
            <person name="Segal G."/>
        </authorList>
    </citation>
    <scope>NUCLEOTIDE SEQUENCE [LARGE SCALE GENOMIC DNA]</scope>
    <source>
        <strain evidence="3 4">ATCC 700990</strain>
    </source>
</reference>
<dbReference type="SUPFAM" id="SSF52540">
    <property type="entry name" value="P-loop containing nucleoside triphosphate hydrolases"/>
    <property type="match status" value="1"/>
</dbReference>
<keyword evidence="1" id="KW-0040">ANK repeat</keyword>
<keyword evidence="4" id="KW-1185">Reference proteome</keyword>
<dbReference type="InterPro" id="IPR027417">
    <property type="entry name" value="P-loop_NTPase"/>
</dbReference>